<dbReference type="Pfam" id="PF16916">
    <property type="entry name" value="ZT_dimer"/>
    <property type="match status" value="1"/>
</dbReference>
<evidence type="ECO:0000256" key="4">
    <source>
        <dbReference type="ARBA" id="ARBA00022692"/>
    </source>
</evidence>
<dbReference type="Gene3D" id="1.20.1510.10">
    <property type="entry name" value="Cation efflux protein transmembrane domain"/>
    <property type="match status" value="1"/>
</dbReference>
<name>A0A6J0BCB2_NEOLC</name>
<comment type="subcellular location">
    <subcellularLocation>
        <location evidence="1">Membrane</location>
        <topology evidence="1">Multi-pass membrane protein</topology>
    </subcellularLocation>
</comment>
<feature type="transmembrane region" description="Helical" evidence="9">
    <location>
        <begin position="158"/>
        <end position="179"/>
    </location>
</feature>
<evidence type="ECO:0000259" key="11">
    <source>
        <dbReference type="Pfam" id="PF16916"/>
    </source>
</evidence>
<proteinExistence type="inferred from homology"/>
<organism evidence="13">
    <name type="scientific">Neodiprion lecontei</name>
    <name type="common">Redheaded pine sawfly</name>
    <dbReference type="NCBI Taxonomy" id="441921"/>
    <lineage>
        <taxon>Eukaryota</taxon>
        <taxon>Metazoa</taxon>
        <taxon>Ecdysozoa</taxon>
        <taxon>Arthropoda</taxon>
        <taxon>Hexapoda</taxon>
        <taxon>Insecta</taxon>
        <taxon>Pterygota</taxon>
        <taxon>Neoptera</taxon>
        <taxon>Endopterygota</taxon>
        <taxon>Hymenoptera</taxon>
        <taxon>Tenthredinoidea</taxon>
        <taxon>Diprionidae</taxon>
        <taxon>Diprioninae</taxon>
        <taxon>Neodiprion</taxon>
    </lineage>
</organism>
<dbReference type="InterPro" id="IPR058533">
    <property type="entry name" value="Cation_efflux_TM"/>
</dbReference>
<dbReference type="SUPFAM" id="SSF161111">
    <property type="entry name" value="Cation efflux protein transmembrane domain-like"/>
    <property type="match status" value="1"/>
</dbReference>
<keyword evidence="12" id="KW-1185">Reference proteome</keyword>
<evidence type="ECO:0000256" key="1">
    <source>
        <dbReference type="ARBA" id="ARBA00004141"/>
    </source>
</evidence>
<feature type="transmembrane region" description="Helical" evidence="9">
    <location>
        <begin position="83"/>
        <end position="104"/>
    </location>
</feature>
<evidence type="ECO:0000256" key="8">
    <source>
        <dbReference type="SAM" id="MobiDB-lite"/>
    </source>
</evidence>
<keyword evidence="6 9" id="KW-1133">Transmembrane helix</keyword>
<dbReference type="InterPro" id="IPR027470">
    <property type="entry name" value="Cation_efflux_CTD"/>
</dbReference>
<dbReference type="Proteomes" id="UP000829291">
    <property type="component" value="Chromosome 6"/>
</dbReference>
<comment type="similarity">
    <text evidence="2">Belongs to the cation diffusion facilitator (CDF) transporter (TC 2.A.4) family. SLC30A subfamily.</text>
</comment>
<feature type="domain" description="Cation efflux protein transmembrane" evidence="10">
    <location>
        <begin position="144"/>
        <end position="334"/>
    </location>
</feature>
<dbReference type="InterPro" id="IPR002524">
    <property type="entry name" value="Cation_efflux"/>
</dbReference>
<dbReference type="NCBIfam" id="TIGR01297">
    <property type="entry name" value="CDF"/>
    <property type="match status" value="1"/>
</dbReference>
<evidence type="ECO:0000256" key="2">
    <source>
        <dbReference type="ARBA" id="ARBA00008873"/>
    </source>
</evidence>
<keyword evidence="7 9" id="KW-0472">Membrane</keyword>
<keyword evidence="4 9" id="KW-0812">Transmembrane</keyword>
<evidence type="ECO:0000256" key="3">
    <source>
        <dbReference type="ARBA" id="ARBA00022448"/>
    </source>
</evidence>
<feature type="transmembrane region" description="Helical" evidence="9">
    <location>
        <begin position="57"/>
        <end position="77"/>
    </location>
</feature>
<dbReference type="PANTHER" id="PTHR45820:SF9">
    <property type="entry name" value="FI23527P1"/>
    <property type="match status" value="1"/>
</dbReference>
<feature type="domain" description="Cation efflux protein cytoplasmic" evidence="11">
    <location>
        <begin position="342"/>
        <end position="381"/>
    </location>
</feature>
<dbReference type="PANTHER" id="PTHR45820">
    <property type="entry name" value="FI23527P1"/>
    <property type="match status" value="1"/>
</dbReference>
<evidence type="ECO:0000256" key="7">
    <source>
        <dbReference type="ARBA" id="ARBA00023136"/>
    </source>
</evidence>
<dbReference type="RefSeq" id="XP_015511911.2">
    <property type="nucleotide sequence ID" value="XM_015656425.2"/>
</dbReference>
<dbReference type="InterPro" id="IPR027469">
    <property type="entry name" value="Cation_efflux_TMD_sf"/>
</dbReference>
<reference evidence="13" key="1">
    <citation type="submission" date="2025-08" db="UniProtKB">
        <authorList>
            <consortium name="RefSeq"/>
        </authorList>
    </citation>
    <scope>IDENTIFICATION</scope>
    <source>
        <tissue evidence="13">Thorax and Abdomen</tissue>
    </source>
</reference>
<evidence type="ECO:0000256" key="9">
    <source>
        <dbReference type="SAM" id="Phobius"/>
    </source>
</evidence>
<feature type="transmembrane region" description="Helical" evidence="9">
    <location>
        <begin position="309"/>
        <end position="326"/>
    </location>
</feature>
<feature type="compositionally biased region" description="Polar residues" evidence="8">
    <location>
        <begin position="125"/>
        <end position="134"/>
    </location>
</feature>
<evidence type="ECO:0000256" key="6">
    <source>
        <dbReference type="ARBA" id="ARBA00022989"/>
    </source>
</evidence>
<feature type="region of interest" description="Disordered" evidence="8">
    <location>
        <begin position="117"/>
        <end position="139"/>
    </location>
</feature>
<protein>
    <submittedName>
        <fullName evidence="13">Zinc transporter 1 isoform X1</fullName>
    </submittedName>
</protein>
<evidence type="ECO:0000259" key="10">
    <source>
        <dbReference type="Pfam" id="PF01545"/>
    </source>
</evidence>
<sequence>MGGRRFCFGFAVKKLRQHHVLPPSRRYETLHIPVQPNHHRITMAVKEWFRKLQPVQIYLVLFFTTAFVIVELIVSHFTHGLTLLVNTYYMLCNIIALIGCIASIKYSNRENSNDEEENSAVAISGKNSTGSVPSLSAKVKHESRSEQRLKNTFGWARINILTMLVCCVCLGSFCFSELVESVQTLLHIDHLDALHQPLTVFGIGAVGILLNAFCYIMIGGYTFYHGSSLQVTKNGDVIMKKKIAPASIPAGEQRLASSETRNCTPAIRFPGRPGFRGIFRDVLGCVFVMIDSLAVYYTDPYVGKFIDPIIAIVSSTSLLFLSYPYMKASGLILLQTIPNHIDIKSLKKELLEAFPGIVNVHDLHVWQLTGDKIISTAHIIFIDPTMYACIRHEVTEFFVEMGITQVTIQPEFQKVKPEVKKIDCLIKCRGENCSLSQCCSKDISLDSDSGHPTSTNRQGIHRRFEMEKIVPDSQPISLKRFTPHTAEYSCESSQTVVIRNEADSANVEKISEDITNTSKAVVEKETCNVDIEDTMVLQSVSENCTSGFA</sequence>
<evidence type="ECO:0000256" key="5">
    <source>
        <dbReference type="ARBA" id="ARBA00022833"/>
    </source>
</evidence>
<gene>
    <name evidence="13" type="primary">LOC107218523</name>
</gene>
<feature type="transmembrane region" description="Helical" evidence="9">
    <location>
        <begin position="199"/>
        <end position="224"/>
    </location>
</feature>
<evidence type="ECO:0000313" key="13">
    <source>
        <dbReference type="RefSeq" id="XP_015511911.2"/>
    </source>
</evidence>
<dbReference type="GeneID" id="107218523"/>
<keyword evidence="3" id="KW-0813">Transport</keyword>
<evidence type="ECO:0000313" key="12">
    <source>
        <dbReference type="Proteomes" id="UP000829291"/>
    </source>
</evidence>
<dbReference type="Pfam" id="PF01545">
    <property type="entry name" value="Cation_efflux"/>
    <property type="match status" value="1"/>
</dbReference>
<keyword evidence="5" id="KW-0862">Zinc</keyword>
<dbReference type="OrthoDB" id="29444at2759"/>
<accession>A0A6J0BCB2</accession>